<dbReference type="OrthoDB" id="8062037at2759"/>
<accession>A0A6A5YTQ8</accession>
<protein>
    <recommendedName>
        <fullName evidence="2">RING-type domain-containing protein</fullName>
    </recommendedName>
</protein>
<evidence type="ECO:0000259" key="2">
    <source>
        <dbReference type="PROSITE" id="PS50089"/>
    </source>
</evidence>
<keyword evidence="1" id="KW-0479">Metal-binding</keyword>
<reference evidence="3" key="1">
    <citation type="journal article" date="2020" name="Stud. Mycol.">
        <title>101 Dothideomycetes genomes: a test case for predicting lifestyles and emergence of pathogens.</title>
        <authorList>
            <person name="Haridas S."/>
            <person name="Albert R."/>
            <person name="Binder M."/>
            <person name="Bloem J."/>
            <person name="Labutti K."/>
            <person name="Salamov A."/>
            <person name="Andreopoulos B."/>
            <person name="Baker S."/>
            <person name="Barry K."/>
            <person name="Bills G."/>
            <person name="Bluhm B."/>
            <person name="Cannon C."/>
            <person name="Castanera R."/>
            <person name="Culley D."/>
            <person name="Daum C."/>
            <person name="Ezra D."/>
            <person name="Gonzalez J."/>
            <person name="Henrissat B."/>
            <person name="Kuo A."/>
            <person name="Liang C."/>
            <person name="Lipzen A."/>
            <person name="Lutzoni F."/>
            <person name="Magnuson J."/>
            <person name="Mondo S."/>
            <person name="Nolan M."/>
            <person name="Ohm R."/>
            <person name="Pangilinan J."/>
            <person name="Park H.-J."/>
            <person name="Ramirez L."/>
            <person name="Alfaro M."/>
            <person name="Sun H."/>
            <person name="Tritt A."/>
            <person name="Yoshinaga Y."/>
            <person name="Zwiers L.-H."/>
            <person name="Turgeon B."/>
            <person name="Goodwin S."/>
            <person name="Spatafora J."/>
            <person name="Crous P."/>
            <person name="Grigoriev I."/>
        </authorList>
    </citation>
    <scope>NUCLEOTIDE SEQUENCE</scope>
    <source>
        <strain evidence="3">CBS 627.86</strain>
    </source>
</reference>
<sequence length="186" mass="20852">MTSASNTNTSHRPSRNATAFLRLHTTYPPISSLSPEDQTCPICHFSYEICNKAAERIGALPEHPIQITLPTCNHIFGHVCLSVLCSMSVPWGNRCPVCRTKWFRPQRSTVIRAALERRRKEVEDMEENLGVLEESIGSMELLGAGRAGDDRGLARAAREQVEGMRAYVEEARVVLELATRDQEDEE</sequence>
<dbReference type="Gene3D" id="3.30.40.10">
    <property type="entry name" value="Zinc/RING finger domain, C3HC4 (zinc finger)"/>
    <property type="match status" value="1"/>
</dbReference>
<organism evidence="3 4">
    <name type="scientific">Lophiotrema nucula</name>
    <dbReference type="NCBI Taxonomy" id="690887"/>
    <lineage>
        <taxon>Eukaryota</taxon>
        <taxon>Fungi</taxon>
        <taxon>Dikarya</taxon>
        <taxon>Ascomycota</taxon>
        <taxon>Pezizomycotina</taxon>
        <taxon>Dothideomycetes</taxon>
        <taxon>Pleosporomycetidae</taxon>
        <taxon>Pleosporales</taxon>
        <taxon>Lophiotremataceae</taxon>
        <taxon>Lophiotrema</taxon>
    </lineage>
</organism>
<dbReference type="InterPro" id="IPR001841">
    <property type="entry name" value="Znf_RING"/>
</dbReference>
<dbReference type="EMBL" id="ML977338">
    <property type="protein sequence ID" value="KAF2110522.1"/>
    <property type="molecule type" value="Genomic_DNA"/>
</dbReference>
<dbReference type="GO" id="GO:0008270">
    <property type="term" value="F:zinc ion binding"/>
    <property type="evidence" value="ECO:0007669"/>
    <property type="project" value="UniProtKB-KW"/>
</dbReference>
<dbReference type="InterPro" id="IPR013083">
    <property type="entry name" value="Znf_RING/FYVE/PHD"/>
</dbReference>
<evidence type="ECO:0000256" key="1">
    <source>
        <dbReference type="PROSITE-ProRule" id="PRU00175"/>
    </source>
</evidence>
<dbReference type="Proteomes" id="UP000799770">
    <property type="component" value="Unassembled WGS sequence"/>
</dbReference>
<evidence type="ECO:0000313" key="4">
    <source>
        <dbReference type="Proteomes" id="UP000799770"/>
    </source>
</evidence>
<keyword evidence="1" id="KW-0862">Zinc</keyword>
<proteinExistence type="predicted"/>
<name>A0A6A5YTQ8_9PLEO</name>
<dbReference type="AlphaFoldDB" id="A0A6A5YTQ8"/>
<gene>
    <name evidence="3" type="ORF">BDV96DRAFT_604083</name>
</gene>
<dbReference type="PROSITE" id="PS50089">
    <property type="entry name" value="ZF_RING_2"/>
    <property type="match status" value="1"/>
</dbReference>
<keyword evidence="4" id="KW-1185">Reference proteome</keyword>
<keyword evidence="1" id="KW-0863">Zinc-finger</keyword>
<dbReference type="SUPFAM" id="SSF57850">
    <property type="entry name" value="RING/U-box"/>
    <property type="match status" value="1"/>
</dbReference>
<evidence type="ECO:0000313" key="3">
    <source>
        <dbReference type="EMBL" id="KAF2110522.1"/>
    </source>
</evidence>
<feature type="domain" description="RING-type" evidence="2">
    <location>
        <begin position="40"/>
        <end position="99"/>
    </location>
</feature>